<name>X1CI27_9ZZZZ</name>
<proteinExistence type="predicted"/>
<dbReference type="AlphaFoldDB" id="X1CI27"/>
<feature type="non-terminal residue" evidence="1">
    <location>
        <position position="1"/>
    </location>
</feature>
<evidence type="ECO:0000313" key="1">
    <source>
        <dbReference type="EMBL" id="GAG92747.1"/>
    </source>
</evidence>
<comment type="caution">
    <text evidence="1">The sequence shown here is derived from an EMBL/GenBank/DDBJ whole genome shotgun (WGS) entry which is preliminary data.</text>
</comment>
<protein>
    <submittedName>
        <fullName evidence="1">Uncharacterized protein</fullName>
    </submittedName>
</protein>
<accession>X1CI27</accession>
<dbReference type="EMBL" id="BART01028744">
    <property type="protein sequence ID" value="GAG92747.1"/>
    <property type="molecule type" value="Genomic_DNA"/>
</dbReference>
<organism evidence="1">
    <name type="scientific">marine sediment metagenome</name>
    <dbReference type="NCBI Taxonomy" id="412755"/>
    <lineage>
        <taxon>unclassified sequences</taxon>
        <taxon>metagenomes</taxon>
        <taxon>ecological metagenomes</taxon>
    </lineage>
</organism>
<sequence length="83" mass="9350">PIKSGAPERPTPATSHAAITALIITWVWNTDYGVKMHEWTGGWGKFTIQAGNAGNKWLEKHLRRDRNDLMKVIGMEFKKEAGM</sequence>
<reference evidence="1" key="1">
    <citation type="journal article" date="2014" name="Front. Microbiol.">
        <title>High frequency of phylogenetically diverse reductive dehalogenase-homologous genes in deep subseafloor sedimentary metagenomes.</title>
        <authorList>
            <person name="Kawai M."/>
            <person name="Futagami T."/>
            <person name="Toyoda A."/>
            <person name="Takaki Y."/>
            <person name="Nishi S."/>
            <person name="Hori S."/>
            <person name="Arai W."/>
            <person name="Tsubouchi T."/>
            <person name="Morono Y."/>
            <person name="Uchiyama I."/>
            <person name="Ito T."/>
            <person name="Fujiyama A."/>
            <person name="Inagaki F."/>
            <person name="Takami H."/>
        </authorList>
    </citation>
    <scope>NUCLEOTIDE SEQUENCE</scope>
    <source>
        <strain evidence="1">Expedition CK06-06</strain>
    </source>
</reference>
<gene>
    <name evidence="1" type="ORF">S01H4_50599</name>
</gene>